<sequence length="96" mass="11048">MKTSIRMTASFVVILALLNITEEMSLGDMGSDLRCRCIKTEKRRIGKHILTVKIFPPTSHCKDTEIIAILKKSKQTICLDINTRWVRRLVERMKSS</sequence>
<keyword evidence="3" id="KW-0202">Cytokine</keyword>
<dbReference type="EMBL" id="BT079037">
    <property type="protein sequence ID" value="ACO13461.1"/>
    <property type="molecule type" value="mRNA"/>
</dbReference>
<comment type="similarity">
    <text evidence="2">Belongs to the intercrine alpha (chemokine CxC) family.</text>
</comment>
<evidence type="ECO:0000256" key="6">
    <source>
        <dbReference type="SAM" id="SignalP"/>
    </source>
</evidence>
<comment type="function">
    <text evidence="5">Ligand for cxcr3.2. Chemotactic for macrophages.</text>
</comment>
<dbReference type="Pfam" id="PF00048">
    <property type="entry name" value="IL8"/>
    <property type="match status" value="1"/>
</dbReference>
<dbReference type="OMA" id="MNLRCRC"/>
<comment type="subcellular location">
    <subcellularLocation>
        <location evidence="1">Secreted</location>
    </subcellularLocation>
</comment>
<evidence type="ECO:0000259" key="7">
    <source>
        <dbReference type="SMART" id="SM00199"/>
    </source>
</evidence>
<dbReference type="SMART" id="SM00199">
    <property type="entry name" value="SCY"/>
    <property type="match status" value="1"/>
</dbReference>
<dbReference type="Proteomes" id="UP000265140">
    <property type="component" value="Chromosome 1"/>
</dbReference>
<evidence type="ECO:0000256" key="1">
    <source>
        <dbReference type="ARBA" id="ARBA00004613"/>
    </source>
</evidence>
<dbReference type="Ensembl" id="ENSELUT00000062713.2">
    <property type="protein sequence ID" value="ENSELUP00000044649.1"/>
    <property type="gene ID" value="ENSELUG00000029003.2"/>
</dbReference>
<name>C1BWQ8_ESOLU</name>
<dbReference type="PANTHER" id="PTHR12015:SF198">
    <property type="entry name" value="PLATELET BASIC PROTEIN"/>
    <property type="match status" value="1"/>
</dbReference>
<dbReference type="InterPro" id="IPR001089">
    <property type="entry name" value="Chemokine_CXC"/>
</dbReference>
<feature type="domain" description="Chemokine interleukin-8-like" evidence="7">
    <location>
        <begin position="32"/>
        <end position="93"/>
    </location>
</feature>
<reference evidence="8" key="1">
    <citation type="journal article" date="2010" name="BMC Genomics">
        <title>Salmo salar and Esox lucius full-length cDNA sequences reveal changes in evolutionary pressures on a post-tetraploidization genome.</title>
        <authorList>
            <person name="Leong J.S."/>
            <person name="Jantzen S.G."/>
            <person name="von Schalburg K.R."/>
            <person name="Cooper G.A."/>
            <person name="Messmer A.M."/>
            <person name="Liao N.Y."/>
            <person name="Munro S."/>
            <person name="Moore R."/>
            <person name="Holt R.A."/>
            <person name="Jones S.J."/>
            <person name="Davidson W.S."/>
            <person name="Koop B.F."/>
        </authorList>
    </citation>
    <scope>NUCLEOTIDE SEQUENCE</scope>
    <source>
        <tissue evidence="8">Head kidney</tissue>
    </source>
</reference>
<dbReference type="GO" id="GO:0005615">
    <property type="term" value="C:extracellular space"/>
    <property type="evidence" value="ECO:0007669"/>
    <property type="project" value="UniProtKB-KW"/>
</dbReference>
<dbReference type="FunFam" id="2.40.50.40:FF:000004">
    <property type="entry name" value="C-X-C motif chemokine"/>
    <property type="match status" value="1"/>
</dbReference>
<dbReference type="InterPro" id="IPR036048">
    <property type="entry name" value="Interleukin_8-like_sf"/>
</dbReference>
<evidence type="ECO:0000313" key="9">
    <source>
        <dbReference type="Ensembl" id="ENSELUP00000044649.1"/>
    </source>
</evidence>
<reference evidence="10" key="3">
    <citation type="journal article" date="2014" name="PLoS ONE">
        <title>The genome and linkage map of the northern pike (Esox lucius): conserved synteny revealed between the salmonid sister group and the Neoteleostei.</title>
        <authorList>
            <person name="Rondeau E.B."/>
            <person name="Minkley D.R."/>
            <person name="Leong J.S."/>
            <person name="Messmer A.M."/>
            <person name="Jantzen J.R."/>
            <person name="von Schalburg K.R."/>
            <person name="Lemon C."/>
            <person name="Bird N.H."/>
            <person name="Koop B.F."/>
        </authorList>
    </citation>
    <scope>NUCLEOTIDE SEQUENCE</scope>
</reference>
<dbReference type="GO" id="GO:0006952">
    <property type="term" value="P:defense response"/>
    <property type="evidence" value="ECO:0007669"/>
    <property type="project" value="InterPro"/>
</dbReference>
<dbReference type="InterPro" id="IPR033899">
    <property type="entry name" value="CXC_Chemokine_domain"/>
</dbReference>
<keyword evidence="4" id="KW-0964">Secreted</keyword>
<dbReference type="SUPFAM" id="SSF54117">
    <property type="entry name" value="Interleukin 8-like chemokines"/>
    <property type="match status" value="1"/>
</dbReference>
<dbReference type="PANTHER" id="PTHR12015">
    <property type="entry name" value="SMALL INDUCIBLE CYTOKINE A"/>
    <property type="match status" value="1"/>
</dbReference>
<dbReference type="CDD" id="cd00273">
    <property type="entry name" value="Chemokine_CXC"/>
    <property type="match status" value="1"/>
</dbReference>
<dbReference type="GO" id="GO:0042056">
    <property type="term" value="F:chemoattractant activity"/>
    <property type="evidence" value="ECO:0007669"/>
    <property type="project" value="UniProtKB-ARBA"/>
</dbReference>
<keyword evidence="6" id="KW-0732">Signal</keyword>
<dbReference type="AlphaFoldDB" id="C1BWQ8"/>
<reference evidence="8" key="2">
    <citation type="submission" date="2010-07" db="EMBL/GenBank/DDBJ databases">
        <title>Esox lucius ESTs and full-length cDNAs.</title>
        <authorList>
            <consortium name="cGRASP (B.F. Koop &amp; W.S. Davidson)"/>
            <person name="Leong J."/>
            <person name="Jantzen S."/>
            <person name="Cooper G."/>
            <person name="Davidson W.S."/>
            <person name="Koop B.F."/>
        </authorList>
    </citation>
    <scope>NUCLEOTIDE SEQUENCE</scope>
    <source>
        <tissue evidence="8">Head kidney</tissue>
    </source>
</reference>
<dbReference type="Gene3D" id="2.40.50.40">
    <property type="match status" value="1"/>
</dbReference>
<evidence type="ECO:0000313" key="8">
    <source>
        <dbReference type="EMBL" id="ACO13461.1"/>
    </source>
</evidence>
<dbReference type="GeneTree" id="ENSGT01030000234940"/>
<dbReference type="InterPro" id="IPR001811">
    <property type="entry name" value="Chemokine_IL8-like_dom"/>
</dbReference>
<dbReference type="PRINTS" id="PR00436">
    <property type="entry name" value="INTERLEUKIN8"/>
</dbReference>
<feature type="chain" id="PRO_5044729048" evidence="6">
    <location>
        <begin position="28"/>
        <end position="96"/>
    </location>
</feature>
<evidence type="ECO:0000256" key="5">
    <source>
        <dbReference type="ARBA" id="ARBA00054901"/>
    </source>
</evidence>
<dbReference type="GO" id="GO:0006955">
    <property type="term" value="P:immune response"/>
    <property type="evidence" value="ECO:0007669"/>
    <property type="project" value="InterPro"/>
</dbReference>
<dbReference type="STRING" id="8010.ENSELUP00000037314"/>
<keyword evidence="10" id="KW-1185">Reference proteome</keyword>
<evidence type="ECO:0000256" key="2">
    <source>
        <dbReference type="ARBA" id="ARBA00010665"/>
    </source>
</evidence>
<dbReference type="Bgee" id="ENSELUG00000029003">
    <property type="expression patterns" value="Expressed in stomach and 11 other cell types or tissues"/>
</dbReference>
<accession>C1BWQ8</accession>
<feature type="signal peptide" evidence="6">
    <location>
        <begin position="1"/>
        <end position="27"/>
    </location>
</feature>
<gene>
    <name evidence="8" type="primary">IL8</name>
</gene>
<protein>
    <submittedName>
        <fullName evidence="8">Interleukin-8</fullName>
    </submittedName>
</protein>
<organism evidence="8">
    <name type="scientific">Esox lucius</name>
    <name type="common">Northern pike</name>
    <dbReference type="NCBI Taxonomy" id="8010"/>
    <lineage>
        <taxon>Eukaryota</taxon>
        <taxon>Metazoa</taxon>
        <taxon>Chordata</taxon>
        <taxon>Craniata</taxon>
        <taxon>Vertebrata</taxon>
        <taxon>Euteleostomi</taxon>
        <taxon>Actinopterygii</taxon>
        <taxon>Neopterygii</taxon>
        <taxon>Teleostei</taxon>
        <taxon>Protacanthopterygii</taxon>
        <taxon>Esociformes</taxon>
        <taxon>Esocidae</taxon>
        <taxon>Esox</taxon>
    </lineage>
</organism>
<evidence type="ECO:0000313" key="10">
    <source>
        <dbReference type="Proteomes" id="UP000265140"/>
    </source>
</evidence>
<reference evidence="9" key="5">
    <citation type="submission" date="2025-05" db="UniProtKB">
        <authorList>
            <consortium name="Ensembl"/>
        </authorList>
    </citation>
    <scope>IDENTIFICATION</scope>
</reference>
<reference evidence="9" key="4">
    <citation type="submission" date="2020-02" db="EMBL/GenBank/DDBJ databases">
        <title>Esox lucius (northern pike) genome, fEsoLuc1, primary haplotype.</title>
        <authorList>
            <person name="Myers G."/>
            <person name="Karagic N."/>
            <person name="Meyer A."/>
            <person name="Pippel M."/>
            <person name="Reichard M."/>
            <person name="Winkler S."/>
            <person name="Tracey A."/>
            <person name="Sims Y."/>
            <person name="Howe K."/>
            <person name="Rhie A."/>
            <person name="Formenti G."/>
            <person name="Durbin R."/>
            <person name="Fedrigo O."/>
            <person name="Jarvis E.D."/>
        </authorList>
    </citation>
    <scope>NUCLEOTIDE SEQUENCE [LARGE SCALE GENOMIC DNA]</scope>
</reference>
<dbReference type="PRINTS" id="PR00437">
    <property type="entry name" value="SMALLCYTKCXC"/>
</dbReference>
<proteinExistence type="evidence at transcript level"/>
<dbReference type="InterPro" id="IPR039809">
    <property type="entry name" value="Chemokine_b/g/d"/>
</dbReference>
<evidence type="ECO:0000256" key="3">
    <source>
        <dbReference type="ARBA" id="ARBA00022514"/>
    </source>
</evidence>
<dbReference type="GO" id="GO:0008009">
    <property type="term" value="F:chemokine activity"/>
    <property type="evidence" value="ECO:0007669"/>
    <property type="project" value="InterPro"/>
</dbReference>
<evidence type="ECO:0000256" key="4">
    <source>
        <dbReference type="ARBA" id="ARBA00022525"/>
    </source>
</evidence>